<name>A0ABW0ZWN8_9ACTN</name>
<keyword evidence="2" id="KW-1185">Reference proteome</keyword>
<proteinExistence type="predicted"/>
<dbReference type="InterPro" id="IPR011990">
    <property type="entry name" value="TPR-like_helical_dom_sf"/>
</dbReference>
<comment type="caution">
    <text evidence="1">The sequence shown here is derived from an EMBL/GenBank/DDBJ whole genome shotgun (WGS) entry which is preliminary data.</text>
</comment>
<organism evidence="1 2">
    <name type="scientific">Actinomadura rugatobispora</name>
    <dbReference type="NCBI Taxonomy" id="1994"/>
    <lineage>
        <taxon>Bacteria</taxon>
        <taxon>Bacillati</taxon>
        <taxon>Actinomycetota</taxon>
        <taxon>Actinomycetes</taxon>
        <taxon>Streptosporangiales</taxon>
        <taxon>Thermomonosporaceae</taxon>
        <taxon>Actinomadura</taxon>
    </lineage>
</organism>
<dbReference type="RefSeq" id="WP_378282499.1">
    <property type="nucleotide sequence ID" value="NZ_JBHSON010000017.1"/>
</dbReference>
<sequence length="467" mass="50668">MGDAAVLDPDRVVEAAADLRSVLPSARRMFAENPAGCRMVIVFALLGLVQALREGNPGEREAALREIGAATSGYEEDEVLRGVPGEMRPYRLRSQRRLATLLRDGGDLDGALEAATAARDEALLIEPGRHGLGLDEEAAVSEGLLISVLERAGRTEETLEAGERLVRYEEVLTARDPGQGELGNACLDHGLRLLSAGRTEEGAGHLRRAVEAYRVQTGDEVRFNLALAADRLGVTLARGGEPEEGLAFMREAVAAQRAMESPGPDEIEALAWSLRNMAVCLGGLDRDDDAVESGRESLEQFRRLAGLDPRWFDEVVSGERLQAEFLAAAGRLEEALELGERSIAEEGERLAKDPGRSRMSLAESRIRQGLRLERLGRPDEGHLSGAMEIYRQAVAAGPGDGLYDDLVRTAGRQAVSLEGVADRYRGRPEYGERLVEVLEVLERAHVLDGNEEDAARVRAERLSSAQA</sequence>
<protein>
    <recommendedName>
        <fullName evidence="3">Tetratricopeptide repeat protein</fullName>
    </recommendedName>
</protein>
<dbReference type="Gene3D" id="1.25.40.10">
    <property type="entry name" value="Tetratricopeptide repeat domain"/>
    <property type="match status" value="2"/>
</dbReference>
<evidence type="ECO:0000313" key="1">
    <source>
        <dbReference type="EMBL" id="MFC5746882.1"/>
    </source>
</evidence>
<dbReference type="Proteomes" id="UP001596074">
    <property type="component" value="Unassembled WGS sequence"/>
</dbReference>
<dbReference type="EMBL" id="JBHSON010000017">
    <property type="protein sequence ID" value="MFC5746882.1"/>
    <property type="molecule type" value="Genomic_DNA"/>
</dbReference>
<accession>A0ABW0ZWN8</accession>
<gene>
    <name evidence="1" type="ORF">ACFPZN_14745</name>
</gene>
<reference evidence="2" key="1">
    <citation type="journal article" date="2019" name="Int. J. Syst. Evol. Microbiol.">
        <title>The Global Catalogue of Microorganisms (GCM) 10K type strain sequencing project: providing services to taxonomists for standard genome sequencing and annotation.</title>
        <authorList>
            <consortium name="The Broad Institute Genomics Platform"/>
            <consortium name="The Broad Institute Genome Sequencing Center for Infectious Disease"/>
            <person name="Wu L."/>
            <person name="Ma J."/>
        </authorList>
    </citation>
    <scope>NUCLEOTIDE SEQUENCE [LARGE SCALE GENOMIC DNA]</scope>
    <source>
        <strain evidence="2">KCTC 42087</strain>
    </source>
</reference>
<evidence type="ECO:0000313" key="2">
    <source>
        <dbReference type="Proteomes" id="UP001596074"/>
    </source>
</evidence>
<dbReference type="SUPFAM" id="SSF48452">
    <property type="entry name" value="TPR-like"/>
    <property type="match status" value="1"/>
</dbReference>
<evidence type="ECO:0008006" key="3">
    <source>
        <dbReference type="Google" id="ProtNLM"/>
    </source>
</evidence>